<dbReference type="AlphaFoldDB" id="A0A0B7C134"/>
<gene>
    <name evidence="1" type="primary">ORF219909</name>
</gene>
<name>A0A0B7C134_9EUPU</name>
<dbReference type="EMBL" id="HACG01052021">
    <property type="protein sequence ID" value="CEK98892.1"/>
    <property type="molecule type" value="Transcribed_RNA"/>
</dbReference>
<protein>
    <submittedName>
        <fullName evidence="1">Uncharacterized protein</fullName>
    </submittedName>
</protein>
<evidence type="ECO:0000313" key="1">
    <source>
        <dbReference type="EMBL" id="CEK98892.1"/>
    </source>
</evidence>
<feature type="non-terminal residue" evidence="1">
    <location>
        <position position="1"/>
    </location>
</feature>
<organism evidence="1">
    <name type="scientific">Arion vulgaris</name>
    <dbReference type="NCBI Taxonomy" id="1028688"/>
    <lineage>
        <taxon>Eukaryota</taxon>
        <taxon>Metazoa</taxon>
        <taxon>Spiralia</taxon>
        <taxon>Lophotrochozoa</taxon>
        <taxon>Mollusca</taxon>
        <taxon>Gastropoda</taxon>
        <taxon>Heterobranchia</taxon>
        <taxon>Euthyneura</taxon>
        <taxon>Panpulmonata</taxon>
        <taxon>Eupulmonata</taxon>
        <taxon>Stylommatophora</taxon>
        <taxon>Helicina</taxon>
        <taxon>Arionoidea</taxon>
        <taxon>Arionidae</taxon>
        <taxon>Arion</taxon>
    </lineage>
</organism>
<reference evidence="1" key="1">
    <citation type="submission" date="2014-12" db="EMBL/GenBank/DDBJ databases">
        <title>Insight into the proteome of Arion vulgaris.</title>
        <authorList>
            <person name="Aradska J."/>
            <person name="Bulat T."/>
            <person name="Smidak R."/>
            <person name="Sarate P."/>
            <person name="Gangsoo J."/>
            <person name="Sialana F."/>
            <person name="Bilban M."/>
            <person name="Lubec G."/>
        </authorList>
    </citation>
    <scope>NUCLEOTIDE SEQUENCE</scope>
    <source>
        <tissue evidence="1">Skin</tissue>
    </source>
</reference>
<sequence length="54" mass="6216">LGRVCQGPVQLKVALHTGLRNSEVRCRQLIDMNRMRKKQMFILNLFMGLTSIVT</sequence>
<accession>A0A0B7C134</accession>
<proteinExistence type="predicted"/>